<dbReference type="RefSeq" id="WP_067908432.1">
    <property type="nucleotide sequence ID" value="NZ_KQ954244.1"/>
</dbReference>
<feature type="signal peptide" evidence="2">
    <location>
        <begin position="1"/>
        <end position="31"/>
    </location>
</feature>
<name>A0A124JUV7_9SPHN</name>
<keyword evidence="4" id="KW-1185">Reference proteome</keyword>
<dbReference type="STRING" id="1117702.AQZ52_08485"/>
<keyword evidence="2" id="KW-0732">Signal</keyword>
<dbReference type="OrthoDB" id="7507714at2"/>
<evidence type="ECO:0000313" key="4">
    <source>
        <dbReference type="Proteomes" id="UP000058012"/>
    </source>
</evidence>
<feature type="compositionally biased region" description="Low complexity" evidence="1">
    <location>
        <begin position="41"/>
        <end position="52"/>
    </location>
</feature>
<feature type="region of interest" description="Disordered" evidence="1">
    <location>
        <begin position="122"/>
        <end position="157"/>
    </location>
</feature>
<protein>
    <recommendedName>
        <fullName evidence="5">Surface antigen domain-containing protein</fullName>
    </recommendedName>
</protein>
<dbReference type="EMBL" id="LLZS01000006">
    <property type="protein sequence ID" value="KUR71642.1"/>
    <property type="molecule type" value="Genomic_DNA"/>
</dbReference>
<organism evidence="3 4">
    <name type="scientific">Novosphingobium fuchskuhlense</name>
    <dbReference type="NCBI Taxonomy" id="1117702"/>
    <lineage>
        <taxon>Bacteria</taxon>
        <taxon>Pseudomonadati</taxon>
        <taxon>Pseudomonadota</taxon>
        <taxon>Alphaproteobacteria</taxon>
        <taxon>Sphingomonadales</taxon>
        <taxon>Sphingomonadaceae</taxon>
        <taxon>Novosphingobium</taxon>
    </lineage>
</organism>
<evidence type="ECO:0000256" key="2">
    <source>
        <dbReference type="SAM" id="SignalP"/>
    </source>
</evidence>
<reference evidence="3 4" key="1">
    <citation type="submission" date="2015-10" db="EMBL/GenBank/DDBJ databases">
        <title>Draft genome sequence of Novosphingobium fuchskuhlense DSM 25065 isolated from a surface water sample of the southwest basin of Lake Grosse Fuchskuhle.</title>
        <authorList>
            <person name="Ruckert C."/>
            <person name="Winkler A."/>
            <person name="Glaeser J."/>
            <person name="Grossart H.-P."/>
            <person name="Kalinowski J."/>
            <person name="Glaeser S."/>
        </authorList>
    </citation>
    <scope>NUCLEOTIDE SEQUENCE [LARGE SCALE GENOMIC DNA]</scope>
    <source>
        <strain evidence="3 4">FNE08-7</strain>
    </source>
</reference>
<feature type="region of interest" description="Disordered" evidence="1">
    <location>
        <begin position="41"/>
        <end position="63"/>
    </location>
</feature>
<evidence type="ECO:0000313" key="3">
    <source>
        <dbReference type="EMBL" id="KUR71642.1"/>
    </source>
</evidence>
<feature type="compositionally biased region" description="Polar residues" evidence="1">
    <location>
        <begin position="138"/>
        <end position="155"/>
    </location>
</feature>
<feature type="chain" id="PRO_5007174842" description="Surface antigen domain-containing protein" evidence="2">
    <location>
        <begin position="32"/>
        <end position="200"/>
    </location>
</feature>
<dbReference type="Proteomes" id="UP000058012">
    <property type="component" value="Unassembled WGS sequence"/>
</dbReference>
<dbReference type="AlphaFoldDB" id="A0A124JUV7"/>
<sequence length="200" mass="20081">MNTSGRSSRSRRACAVAVLAAGSLVATSASAQFGGFSFPSLPSAPPSSSHSSDGCPKGRSKSEGSAMLGGLIGQGLGRAASSAGLSSYVPIADVAGTLTNAIACRLDPAEQKQAANATIEATRGEGGDAAPPPVGASSAWTSETRENVSGTSTVVARNDNDKGGMQCITVSDVIIVNGEETTADKRMCRKPGQTRYALMA</sequence>
<evidence type="ECO:0000256" key="1">
    <source>
        <dbReference type="SAM" id="MobiDB-lite"/>
    </source>
</evidence>
<evidence type="ECO:0008006" key="5">
    <source>
        <dbReference type="Google" id="ProtNLM"/>
    </source>
</evidence>
<gene>
    <name evidence="3" type="ORF">AQZ52_08485</name>
</gene>
<proteinExistence type="predicted"/>
<comment type="caution">
    <text evidence="3">The sequence shown here is derived from an EMBL/GenBank/DDBJ whole genome shotgun (WGS) entry which is preliminary data.</text>
</comment>
<accession>A0A124JUV7</accession>